<feature type="transmembrane region" description="Helical" evidence="8">
    <location>
        <begin position="180"/>
        <end position="199"/>
    </location>
</feature>
<feature type="transmembrane region" description="Helical" evidence="8">
    <location>
        <begin position="71"/>
        <end position="90"/>
    </location>
</feature>
<dbReference type="GO" id="GO:0010041">
    <property type="term" value="P:response to iron(III) ion"/>
    <property type="evidence" value="ECO:0007669"/>
    <property type="project" value="TreeGrafter"/>
</dbReference>
<dbReference type="Proteomes" id="UP000317940">
    <property type="component" value="Unassembled WGS sequence"/>
</dbReference>
<feature type="domain" description="Glycosyltransferase RgtA/B/C/D-like" evidence="9">
    <location>
        <begin position="130"/>
        <end position="261"/>
    </location>
</feature>
<keyword evidence="4 10" id="KW-0808">Transferase</keyword>
<evidence type="ECO:0000313" key="11">
    <source>
        <dbReference type="Proteomes" id="UP000317940"/>
    </source>
</evidence>
<keyword evidence="11" id="KW-1185">Reference proteome</keyword>
<evidence type="ECO:0000256" key="4">
    <source>
        <dbReference type="ARBA" id="ARBA00022679"/>
    </source>
</evidence>
<evidence type="ECO:0000256" key="5">
    <source>
        <dbReference type="ARBA" id="ARBA00022692"/>
    </source>
</evidence>
<feature type="transmembrane region" description="Helical" evidence="8">
    <location>
        <begin position="533"/>
        <end position="556"/>
    </location>
</feature>
<comment type="caution">
    <text evidence="10">The sequence shown here is derived from an EMBL/GenBank/DDBJ whole genome shotgun (WGS) entry which is preliminary data.</text>
</comment>
<keyword evidence="3" id="KW-0328">Glycosyltransferase</keyword>
<dbReference type="EMBL" id="VIWT01000006">
    <property type="protein sequence ID" value="TWF73172.1"/>
    <property type="molecule type" value="Genomic_DNA"/>
</dbReference>
<feature type="transmembrane region" description="Helical" evidence="8">
    <location>
        <begin position="144"/>
        <end position="168"/>
    </location>
</feature>
<feature type="transmembrane region" description="Helical" evidence="8">
    <location>
        <begin position="427"/>
        <end position="446"/>
    </location>
</feature>
<dbReference type="GO" id="GO:0005886">
    <property type="term" value="C:plasma membrane"/>
    <property type="evidence" value="ECO:0007669"/>
    <property type="project" value="UniProtKB-SubCell"/>
</dbReference>
<evidence type="ECO:0000256" key="2">
    <source>
        <dbReference type="ARBA" id="ARBA00022475"/>
    </source>
</evidence>
<evidence type="ECO:0000313" key="10">
    <source>
        <dbReference type="EMBL" id="TWF73172.1"/>
    </source>
</evidence>
<evidence type="ECO:0000256" key="7">
    <source>
        <dbReference type="ARBA" id="ARBA00023136"/>
    </source>
</evidence>
<dbReference type="PANTHER" id="PTHR33908">
    <property type="entry name" value="MANNOSYLTRANSFERASE YKCB-RELATED"/>
    <property type="match status" value="1"/>
</dbReference>
<name>A0A561SE76_9ACTN</name>
<feature type="transmembrane region" description="Helical" evidence="8">
    <location>
        <begin position="275"/>
        <end position="294"/>
    </location>
</feature>
<keyword evidence="5 8" id="KW-0812">Transmembrane</keyword>
<comment type="subcellular location">
    <subcellularLocation>
        <location evidence="1">Cell membrane</location>
        <topology evidence="1">Multi-pass membrane protein</topology>
    </subcellularLocation>
</comment>
<keyword evidence="7 8" id="KW-0472">Membrane</keyword>
<feature type="transmembrane region" description="Helical" evidence="8">
    <location>
        <begin position="479"/>
        <end position="496"/>
    </location>
</feature>
<dbReference type="PANTHER" id="PTHR33908:SF3">
    <property type="entry name" value="UNDECAPRENYL PHOSPHATE-ALPHA-4-AMINO-4-DEOXY-L-ARABINOSE ARABINOSYL TRANSFERASE"/>
    <property type="match status" value="1"/>
</dbReference>
<sequence>MTPCRHIINTIETPDAPHEDTAAAAATPATGLLVADVPATDVPTADVLVAERPAAPALTTRLLLLLRRALPLPRVLLLLIAALAAVGYAWSLDQEGLETYYAAGVRSMAGSWHAFFYDAFDPQATVTLDKLPGAFWVQALSVRIFGYSVRAMVLPQVVEATLSVLVLYRAVRRVGGAGPALIAAAVLAASPVTLASTRGNLSEPLYLLLLLLAADAVLRAVLLGRRRSGWAAAGWVALAFQAKMAEAWFLLPALVLALVTAAPAGARLRALLRGLLLSATAAALSLGWMAFFALTPAADRPLADGSTHDSVFEQVFLYNGGQRLNQGLDYGLPPLAPRDPAAVRHAALYLTPEHGAGLVPPSTFSAAAWDRLLTAPLGPDAGWLLPLALAGAVLLLVVLPRRLPGSPGRRAAGPLPAPLAELRRIRAAVVLWTGWLLVGVVAFSQAGALHDYYLATLVPAIGALTGLTVTTLWRRARGLLAALLVVQGVWSAGLLYAQPPVLQWLLVLAGCAAGAALLLRGRARGRLRVPSTALALALTLIVLLTGLVTAGVWLLARSGGPFDAPFAASGTFADPSRAARTAALSATGLYGGSIMPKGNGYAWTLAMRGDAQLNTALARQGDMLVYQSTAASGYIMGGVTHLRPIGGFSGNLPSPSVDEVIAMIESRQIGSALVPGPGVLTGTDPRVQAVKDHCTLMSSNPRADYLLYKCP</sequence>
<evidence type="ECO:0000259" key="9">
    <source>
        <dbReference type="Pfam" id="PF13231"/>
    </source>
</evidence>
<evidence type="ECO:0000256" key="6">
    <source>
        <dbReference type="ARBA" id="ARBA00022989"/>
    </source>
</evidence>
<dbReference type="AlphaFoldDB" id="A0A561SE76"/>
<keyword evidence="6 8" id="KW-1133">Transmembrane helix</keyword>
<dbReference type="InterPro" id="IPR038731">
    <property type="entry name" value="RgtA/B/C-like"/>
</dbReference>
<keyword evidence="2" id="KW-1003">Cell membrane</keyword>
<feature type="transmembrane region" description="Helical" evidence="8">
    <location>
        <begin position="381"/>
        <end position="400"/>
    </location>
</feature>
<reference evidence="10 11" key="1">
    <citation type="submission" date="2019-06" db="EMBL/GenBank/DDBJ databases">
        <title>Sequencing the genomes of 1000 actinobacteria strains.</title>
        <authorList>
            <person name="Klenk H.-P."/>
        </authorList>
    </citation>
    <scope>NUCLEOTIDE SEQUENCE [LARGE SCALE GENOMIC DNA]</scope>
    <source>
        <strain evidence="10 11">DSM 44826</strain>
    </source>
</reference>
<organism evidence="10 11">
    <name type="scientific">Kitasatospora viridis</name>
    <dbReference type="NCBI Taxonomy" id="281105"/>
    <lineage>
        <taxon>Bacteria</taxon>
        <taxon>Bacillati</taxon>
        <taxon>Actinomycetota</taxon>
        <taxon>Actinomycetes</taxon>
        <taxon>Kitasatosporales</taxon>
        <taxon>Streptomycetaceae</taxon>
        <taxon>Kitasatospora</taxon>
    </lineage>
</organism>
<protein>
    <submittedName>
        <fullName evidence="10">4-amino-4-deoxy-L-arabinose transferase-like glycosyltransferase</fullName>
    </submittedName>
</protein>
<dbReference type="OrthoDB" id="5241882at2"/>
<evidence type="ECO:0000256" key="8">
    <source>
        <dbReference type="SAM" id="Phobius"/>
    </source>
</evidence>
<gene>
    <name evidence="10" type="ORF">FHX73_16323</name>
</gene>
<evidence type="ECO:0000256" key="3">
    <source>
        <dbReference type="ARBA" id="ARBA00022676"/>
    </source>
</evidence>
<feature type="transmembrane region" description="Helical" evidence="8">
    <location>
        <begin position="502"/>
        <end position="521"/>
    </location>
</feature>
<proteinExistence type="predicted"/>
<feature type="transmembrane region" description="Helical" evidence="8">
    <location>
        <begin position="205"/>
        <end position="222"/>
    </location>
</feature>
<evidence type="ECO:0000256" key="1">
    <source>
        <dbReference type="ARBA" id="ARBA00004651"/>
    </source>
</evidence>
<dbReference type="GO" id="GO:0016763">
    <property type="term" value="F:pentosyltransferase activity"/>
    <property type="evidence" value="ECO:0007669"/>
    <property type="project" value="TreeGrafter"/>
</dbReference>
<dbReference type="InterPro" id="IPR050297">
    <property type="entry name" value="LipidA_mod_glycosyltrf_83"/>
</dbReference>
<accession>A0A561SE76</accession>
<dbReference type="GO" id="GO:0009103">
    <property type="term" value="P:lipopolysaccharide biosynthetic process"/>
    <property type="evidence" value="ECO:0007669"/>
    <property type="project" value="UniProtKB-ARBA"/>
</dbReference>
<dbReference type="Pfam" id="PF13231">
    <property type="entry name" value="PMT_2"/>
    <property type="match status" value="1"/>
</dbReference>
<feature type="transmembrane region" description="Helical" evidence="8">
    <location>
        <begin position="452"/>
        <end position="472"/>
    </location>
</feature>
<dbReference type="RefSeq" id="WP_145911135.1">
    <property type="nucleotide sequence ID" value="NZ_BAAAMZ010000005.1"/>
</dbReference>